<dbReference type="InterPro" id="IPR010071">
    <property type="entry name" value="AA_adenyl_dom"/>
</dbReference>
<dbReference type="NCBIfam" id="TIGR01733">
    <property type="entry name" value="AA-adenyl-dom"/>
    <property type="match status" value="1"/>
</dbReference>
<feature type="non-terminal residue" evidence="2">
    <location>
        <position position="1"/>
    </location>
</feature>
<protein>
    <submittedName>
        <fullName evidence="2">Amino acid adenylation domain-containing protein</fullName>
    </submittedName>
</protein>
<feature type="non-terminal residue" evidence="2">
    <location>
        <position position="483"/>
    </location>
</feature>
<dbReference type="InterPro" id="IPR045851">
    <property type="entry name" value="AMP-bd_C_sf"/>
</dbReference>
<organism evidence="2 3">
    <name type="scientific">Pedobacter suwonensis</name>
    <dbReference type="NCBI Taxonomy" id="332999"/>
    <lineage>
        <taxon>Bacteria</taxon>
        <taxon>Pseudomonadati</taxon>
        <taxon>Bacteroidota</taxon>
        <taxon>Sphingobacteriia</taxon>
        <taxon>Sphingobacteriales</taxon>
        <taxon>Sphingobacteriaceae</taxon>
        <taxon>Pedobacter</taxon>
    </lineage>
</organism>
<dbReference type="PROSITE" id="PS00455">
    <property type="entry name" value="AMP_BINDING"/>
    <property type="match status" value="1"/>
</dbReference>
<dbReference type="Proteomes" id="UP000198836">
    <property type="component" value="Unassembled WGS sequence"/>
</dbReference>
<dbReference type="GO" id="GO:0043041">
    <property type="term" value="P:amino acid activation for nonribosomal peptide biosynthetic process"/>
    <property type="evidence" value="ECO:0007669"/>
    <property type="project" value="TreeGrafter"/>
</dbReference>
<evidence type="ECO:0000313" key="2">
    <source>
        <dbReference type="EMBL" id="SFA60856.1"/>
    </source>
</evidence>
<dbReference type="FunFam" id="3.40.50.980:FF:000001">
    <property type="entry name" value="Non-ribosomal peptide synthetase"/>
    <property type="match status" value="1"/>
</dbReference>
<evidence type="ECO:0000313" key="3">
    <source>
        <dbReference type="Proteomes" id="UP000198836"/>
    </source>
</evidence>
<dbReference type="InterPro" id="IPR000873">
    <property type="entry name" value="AMP-dep_synth/lig_dom"/>
</dbReference>
<dbReference type="InterPro" id="IPR020845">
    <property type="entry name" value="AMP-binding_CS"/>
</dbReference>
<dbReference type="Pfam" id="PF00501">
    <property type="entry name" value="AMP-binding"/>
    <property type="match status" value="1"/>
</dbReference>
<dbReference type="GO" id="GO:0005737">
    <property type="term" value="C:cytoplasm"/>
    <property type="evidence" value="ECO:0007669"/>
    <property type="project" value="TreeGrafter"/>
</dbReference>
<evidence type="ECO:0000259" key="1">
    <source>
        <dbReference type="Pfam" id="PF00501"/>
    </source>
</evidence>
<dbReference type="PRINTS" id="PR00154">
    <property type="entry name" value="AMPBINDING"/>
</dbReference>
<keyword evidence="3" id="KW-1185">Reference proteome</keyword>
<dbReference type="Gene3D" id="2.30.38.10">
    <property type="entry name" value="Luciferase, Domain 3"/>
    <property type="match status" value="1"/>
</dbReference>
<dbReference type="AlphaFoldDB" id="A0A1I0UC85"/>
<feature type="domain" description="AMP-dependent synthetase/ligase" evidence="1">
    <location>
        <begin position="12"/>
        <end position="351"/>
    </location>
</feature>
<dbReference type="InterPro" id="IPR020459">
    <property type="entry name" value="AMP-binding"/>
</dbReference>
<sequence>DYGVDRTVLSLFAEQVLRDPSALAIVFEDQVLSYRELDGLSNQMALFLINNDVTSGTVIGLMIDRSPELIVGILGILKAGGTYLPIDSALPEERVLYMLDDSGAEFLLTSSTYLEKYLNHISVLNIAEVKSDNRTSEIGLMTAEVNDLLYIIYTSGSTGKPKGVMVSNGSLVNFIQSQKNLFKIDSSDRILQFSTISFDASVEQIWLALLSGAGLVLVAKDVITDQKMFNDYLRVHKVTHLHTTPSFLESISLSEANSLKRIITGGEVCKPELVNRYVKKYDFYNKYGPTEATISCTIFHVDDTIGYGSMVPIGRPIAGSRVYVVDGYGGLSPMGVAGELCVSGLGLAQGYVGNEKLTAEKFVVNPFEENSLMYRTGDLVRWGPGGNLEFLGRVDDQVKIRGYRIEPGEIEVVMGGLEGVGQVLVVARGDGGEKALVAYYTTQSGEAIPDLKERAQELLPDYMLPSYYVHLSSFLLTVNGKID</sequence>
<dbReference type="PANTHER" id="PTHR45527">
    <property type="entry name" value="NONRIBOSOMAL PEPTIDE SYNTHETASE"/>
    <property type="match status" value="1"/>
</dbReference>
<dbReference type="FunFam" id="3.40.50.12780:FF:000012">
    <property type="entry name" value="Non-ribosomal peptide synthetase"/>
    <property type="match status" value="1"/>
</dbReference>
<dbReference type="Gene3D" id="3.40.50.980">
    <property type="match status" value="2"/>
</dbReference>
<dbReference type="GO" id="GO:0031177">
    <property type="term" value="F:phosphopantetheine binding"/>
    <property type="evidence" value="ECO:0007669"/>
    <property type="project" value="TreeGrafter"/>
</dbReference>
<reference evidence="3" key="1">
    <citation type="submission" date="2016-10" db="EMBL/GenBank/DDBJ databases">
        <authorList>
            <person name="Varghese N."/>
            <person name="Submissions S."/>
        </authorList>
    </citation>
    <scope>NUCLEOTIDE SEQUENCE [LARGE SCALE GENOMIC DNA]</scope>
    <source>
        <strain evidence="3">DSM 18130</strain>
    </source>
</reference>
<dbReference type="CDD" id="cd05930">
    <property type="entry name" value="A_NRPS"/>
    <property type="match status" value="1"/>
</dbReference>
<accession>A0A1I0UC85</accession>
<proteinExistence type="predicted"/>
<dbReference type="STRING" id="332999.SAMN04488511_1401"/>
<dbReference type="GO" id="GO:0044550">
    <property type="term" value="P:secondary metabolite biosynthetic process"/>
    <property type="evidence" value="ECO:0007669"/>
    <property type="project" value="TreeGrafter"/>
</dbReference>
<dbReference type="PANTHER" id="PTHR45527:SF1">
    <property type="entry name" value="FATTY ACID SYNTHASE"/>
    <property type="match status" value="1"/>
</dbReference>
<dbReference type="SUPFAM" id="SSF56801">
    <property type="entry name" value="Acetyl-CoA synthetase-like"/>
    <property type="match status" value="1"/>
</dbReference>
<name>A0A1I0UC85_9SPHI</name>
<dbReference type="Gene3D" id="3.30.300.30">
    <property type="match status" value="1"/>
</dbReference>
<gene>
    <name evidence="2" type="ORF">SAMN04488511_1401</name>
</gene>
<dbReference type="EMBL" id="FOJM01000040">
    <property type="protein sequence ID" value="SFA60856.1"/>
    <property type="molecule type" value="Genomic_DNA"/>
</dbReference>